<dbReference type="SUPFAM" id="SSF47384">
    <property type="entry name" value="Homodimeric domain of signal transducing histidine kinase"/>
    <property type="match status" value="1"/>
</dbReference>
<keyword evidence="4" id="KW-0805">Transcription regulation</keyword>
<dbReference type="PROSITE" id="PS00041">
    <property type="entry name" value="HTH_ARAC_FAMILY_1"/>
    <property type="match status" value="1"/>
</dbReference>
<keyword evidence="13" id="KW-1185">Reference proteome</keyword>
<evidence type="ECO:0000313" key="12">
    <source>
        <dbReference type="EMBL" id="SMO60281.1"/>
    </source>
</evidence>
<keyword evidence="12" id="KW-0418">Kinase</keyword>
<keyword evidence="12" id="KW-0808">Transferase</keyword>
<feature type="modified residue" description="4-aspartylphosphate" evidence="7">
    <location>
        <position position="339"/>
    </location>
</feature>
<keyword evidence="5" id="KW-0238">DNA-binding</keyword>
<evidence type="ECO:0000256" key="4">
    <source>
        <dbReference type="ARBA" id="ARBA00023015"/>
    </source>
</evidence>
<gene>
    <name evidence="12" type="ORF">SAMN06265218_106184</name>
</gene>
<evidence type="ECO:0000256" key="6">
    <source>
        <dbReference type="ARBA" id="ARBA00023163"/>
    </source>
</evidence>
<evidence type="ECO:0000256" key="1">
    <source>
        <dbReference type="ARBA" id="ARBA00000085"/>
    </source>
</evidence>
<dbReference type="GO" id="GO:0003700">
    <property type="term" value="F:DNA-binding transcription factor activity"/>
    <property type="evidence" value="ECO:0007669"/>
    <property type="project" value="InterPro"/>
</dbReference>
<dbReference type="InterPro" id="IPR005467">
    <property type="entry name" value="His_kinase_dom"/>
</dbReference>
<dbReference type="Gene3D" id="3.30.565.10">
    <property type="entry name" value="Histidine kinase-like ATPase, C-terminal domain"/>
    <property type="match status" value="1"/>
</dbReference>
<dbReference type="EMBL" id="FXTH01000006">
    <property type="protein sequence ID" value="SMO60281.1"/>
    <property type="molecule type" value="Genomic_DNA"/>
</dbReference>
<dbReference type="Proteomes" id="UP000317593">
    <property type="component" value="Unassembled WGS sequence"/>
</dbReference>
<evidence type="ECO:0000259" key="11">
    <source>
        <dbReference type="PROSITE" id="PS50110"/>
    </source>
</evidence>
<dbReference type="InterPro" id="IPR036890">
    <property type="entry name" value="HATPase_C_sf"/>
</dbReference>
<protein>
    <recommendedName>
        <fullName evidence="2">histidine kinase</fullName>
        <ecNumber evidence="2">2.7.13.3</ecNumber>
    </recommendedName>
</protein>
<dbReference type="EC" id="2.7.13.3" evidence="2"/>
<keyword evidence="3 7" id="KW-0597">Phosphoprotein</keyword>
<dbReference type="InterPro" id="IPR018060">
    <property type="entry name" value="HTH_AraC"/>
</dbReference>
<dbReference type="PANTHER" id="PTHR43547">
    <property type="entry name" value="TWO-COMPONENT HISTIDINE KINASE"/>
    <property type="match status" value="1"/>
</dbReference>
<dbReference type="SUPFAM" id="SSF52172">
    <property type="entry name" value="CheY-like"/>
    <property type="match status" value="1"/>
</dbReference>
<dbReference type="Pfam" id="PF00072">
    <property type="entry name" value="Response_reg"/>
    <property type="match status" value="1"/>
</dbReference>
<dbReference type="Pfam" id="PF12833">
    <property type="entry name" value="HTH_18"/>
    <property type="match status" value="1"/>
</dbReference>
<reference evidence="12 13" key="1">
    <citation type="submission" date="2017-05" db="EMBL/GenBank/DDBJ databases">
        <authorList>
            <person name="Varghese N."/>
            <person name="Submissions S."/>
        </authorList>
    </citation>
    <scope>NUCLEOTIDE SEQUENCE [LARGE SCALE GENOMIC DNA]</scope>
    <source>
        <strain evidence="12 13">DSM 21194</strain>
    </source>
</reference>
<dbReference type="CDD" id="cd00082">
    <property type="entry name" value="HisKA"/>
    <property type="match status" value="1"/>
</dbReference>
<comment type="catalytic activity">
    <reaction evidence="1">
        <text>ATP + protein L-histidine = ADP + protein N-phospho-L-histidine.</text>
        <dbReference type="EC" id="2.7.13.3"/>
    </reaction>
</comment>
<dbReference type="InterPro" id="IPR011006">
    <property type="entry name" value="CheY-like_superfamily"/>
</dbReference>
<feature type="region of interest" description="Disordered" evidence="8">
    <location>
        <begin position="1"/>
        <end position="21"/>
    </location>
</feature>
<dbReference type="Pfam" id="PF02518">
    <property type="entry name" value="HATPase_c"/>
    <property type="match status" value="1"/>
</dbReference>
<proteinExistence type="predicted"/>
<dbReference type="SMART" id="SM00448">
    <property type="entry name" value="REC"/>
    <property type="match status" value="1"/>
</dbReference>
<feature type="domain" description="Response regulatory" evidence="11">
    <location>
        <begin position="290"/>
        <end position="406"/>
    </location>
</feature>
<evidence type="ECO:0000256" key="3">
    <source>
        <dbReference type="ARBA" id="ARBA00022553"/>
    </source>
</evidence>
<dbReference type="InterPro" id="IPR036097">
    <property type="entry name" value="HisK_dim/P_sf"/>
</dbReference>
<dbReference type="PROSITE" id="PS50109">
    <property type="entry name" value="HIS_KIN"/>
    <property type="match status" value="1"/>
</dbReference>
<dbReference type="InterPro" id="IPR020449">
    <property type="entry name" value="Tscrpt_reg_AraC-type_HTH"/>
</dbReference>
<dbReference type="InterPro" id="IPR003594">
    <property type="entry name" value="HATPase_dom"/>
</dbReference>
<dbReference type="OrthoDB" id="1489484at2"/>
<evidence type="ECO:0000256" key="2">
    <source>
        <dbReference type="ARBA" id="ARBA00012438"/>
    </source>
</evidence>
<dbReference type="InterPro" id="IPR001789">
    <property type="entry name" value="Sig_transdc_resp-reg_receiver"/>
</dbReference>
<feature type="domain" description="HTH araC/xylS-type" evidence="9">
    <location>
        <begin position="433"/>
        <end position="533"/>
    </location>
</feature>
<name>A0A521CNE7_9BACT</name>
<dbReference type="Gene3D" id="1.10.287.130">
    <property type="match status" value="1"/>
</dbReference>
<evidence type="ECO:0000313" key="13">
    <source>
        <dbReference type="Proteomes" id="UP000317593"/>
    </source>
</evidence>
<dbReference type="AlphaFoldDB" id="A0A521CNE7"/>
<dbReference type="PANTHER" id="PTHR43547:SF2">
    <property type="entry name" value="HYBRID SIGNAL TRANSDUCTION HISTIDINE KINASE C"/>
    <property type="match status" value="1"/>
</dbReference>
<dbReference type="InterPro" id="IPR018062">
    <property type="entry name" value="HTH_AraC-typ_CS"/>
</dbReference>
<dbReference type="RefSeq" id="WP_142714170.1">
    <property type="nucleotide sequence ID" value="NZ_FXTH01000006.1"/>
</dbReference>
<dbReference type="InterPro" id="IPR009057">
    <property type="entry name" value="Homeodomain-like_sf"/>
</dbReference>
<evidence type="ECO:0000256" key="5">
    <source>
        <dbReference type="ARBA" id="ARBA00023125"/>
    </source>
</evidence>
<dbReference type="CDD" id="cd17574">
    <property type="entry name" value="REC_OmpR"/>
    <property type="match status" value="1"/>
</dbReference>
<organism evidence="12 13">
    <name type="scientific">Fodinibius sediminis</name>
    <dbReference type="NCBI Taxonomy" id="1214077"/>
    <lineage>
        <taxon>Bacteria</taxon>
        <taxon>Pseudomonadati</taxon>
        <taxon>Balneolota</taxon>
        <taxon>Balneolia</taxon>
        <taxon>Balneolales</taxon>
        <taxon>Balneolaceae</taxon>
        <taxon>Fodinibius</taxon>
    </lineage>
</organism>
<dbReference type="GO" id="GO:0000155">
    <property type="term" value="F:phosphorelay sensor kinase activity"/>
    <property type="evidence" value="ECO:0007669"/>
    <property type="project" value="InterPro"/>
</dbReference>
<dbReference type="SUPFAM" id="SSF55874">
    <property type="entry name" value="ATPase domain of HSP90 chaperone/DNA topoisomerase II/histidine kinase"/>
    <property type="match status" value="1"/>
</dbReference>
<keyword evidence="6" id="KW-0804">Transcription</keyword>
<evidence type="ECO:0000259" key="9">
    <source>
        <dbReference type="PROSITE" id="PS01124"/>
    </source>
</evidence>
<accession>A0A521CNE7</accession>
<dbReference type="PROSITE" id="PS01124">
    <property type="entry name" value="HTH_ARAC_FAMILY_2"/>
    <property type="match status" value="1"/>
</dbReference>
<sequence length="537" mass="61046">MGDKNNKTSLRNDREHLPRTRESVRLKNELLSDVSQEFRNTLALLNHPLKKLKQNLSRDQESAQPLSELIEKLSHLNRLADQLQDVARLNETDDELEVTEIEVRTLLQVYTAFFANKVEQRGIELVTDLPDYEVVQTMDPSKLKEILIILITNALQLTPEGDRIQLALAETEENLQLTISHGGDPISRPDTFDELDADAHIHPGKNRSFGVRLSIVRQLVDAHEGEMTVTGNDQEGTTILLTFPKDAESITNAKIRESALDDWGPYPDPATVVGAPLSPVGFNPDGDDTSILIVEDDPILRRFVSSILQEERVRLEVAKNGAEALKKLAITDPDLIISDIIMPKVDGFELVKKIRSKAKYRLTPIILVSSMAEEKSRVHGFNIGISDYLVKPFSESELKARVQNLLRQKFERDKYLRETDKQSHESEEQSFIKRLIQYIENHIHNETITIEKLSQSVNTSRRQLYRDLKSYTGYTPAEFVREVKLRKARRMLEENSKLTVAEVADSVGYNTAAHFSRIFKERFGSNPSQYKNVNSGV</sequence>
<dbReference type="SMART" id="SM00387">
    <property type="entry name" value="HATPase_c"/>
    <property type="match status" value="1"/>
</dbReference>
<dbReference type="PROSITE" id="PS50110">
    <property type="entry name" value="RESPONSE_REGULATORY"/>
    <property type="match status" value="1"/>
</dbReference>
<dbReference type="InterPro" id="IPR003661">
    <property type="entry name" value="HisK_dim/P_dom"/>
</dbReference>
<dbReference type="Gene3D" id="1.10.10.60">
    <property type="entry name" value="Homeodomain-like"/>
    <property type="match status" value="1"/>
</dbReference>
<feature type="domain" description="Histidine kinase" evidence="10">
    <location>
        <begin position="33"/>
        <end position="247"/>
    </location>
</feature>
<dbReference type="SMART" id="SM00342">
    <property type="entry name" value="HTH_ARAC"/>
    <property type="match status" value="1"/>
</dbReference>
<evidence type="ECO:0000259" key="10">
    <source>
        <dbReference type="PROSITE" id="PS50109"/>
    </source>
</evidence>
<dbReference type="PRINTS" id="PR00032">
    <property type="entry name" value="HTHARAC"/>
</dbReference>
<dbReference type="Gene3D" id="3.40.50.2300">
    <property type="match status" value="1"/>
</dbReference>
<evidence type="ECO:0000256" key="7">
    <source>
        <dbReference type="PROSITE-ProRule" id="PRU00169"/>
    </source>
</evidence>
<dbReference type="GO" id="GO:0043565">
    <property type="term" value="F:sequence-specific DNA binding"/>
    <property type="evidence" value="ECO:0007669"/>
    <property type="project" value="InterPro"/>
</dbReference>
<dbReference type="SUPFAM" id="SSF46689">
    <property type="entry name" value="Homeodomain-like"/>
    <property type="match status" value="2"/>
</dbReference>
<evidence type="ECO:0000256" key="8">
    <source>
        <dbReference type="SAM" id="MobiDB-lite"/>
    </source>
</evidence>